<comment type="caution">
    <text evidence="1">The sequence shown here is derived from an EMBL/GenBank/DDBJ whole genome shotgun (WGS) entry which is preliminary data.</text>
</comment>
<dbReference type="AlphaFoldDB" id="A0A973W2Y5"/>
<gene>
    <name evidence="1" type="ORF">HAP48_026635</name>
</gene>
<evidence type="ECO:0000313" key="1">
    <source>
        <dbReference type="EMBL" id="NVI46472.1"/>
    </source>
</evidence>
<dbReference type="RefSeq" id="WP_166205792.1">
    <property type="nucleotide sequence ID" value="NZ_CP088285.1"/>
</dbReference>
<proteinExistence type="predicted"/>
<protein>
    <submittedName>
        <fullName evidence="1">Uncharacterized protein</fullName>
    </submittedName>
</protein>
<name>A0A973W2Y5_9BRAD</name>
<organism evidence="1">
    <name type="scientific">Bradyrhizobium septentrionale</name>
    <dbReference type="NCBI Taxonomy" id="1404411"/>
    <lineage>
        <taxon>Bacteria</taxon>
        <taxon>Pseudomonadati</taxon>
        <taxon>Pseudomonadota</taxon>
        <taxon>Alphaproteobacteria</taxon>
        <taxon>Hyphomicrobiales</taxon>
        <taxon>Nitrobacteraceae</taxon>
        <taxon>Bradyrhizobium</taxon>
    </lineage>
</organism>
<dbReference type="EMBL" id="JAAOLE020000001">
    <property type="protein sequence ID" value="NVI46472.1"/>
    <property type="molecule type" value="Genomic_DNA"/>
</dbReference>
<accession>A0A973W2Y5</accession>
<sequence length="151" mass="17726">MMVNLNLHERVWHYGLVGSRLIEAASVVRRTPMRIWPKQFGTAWPRFEAMTAAELFAFKRELQEAGQLEAWEREQNRQRIPPSGIEIELCEEALGWMPRYFKHEPDDVAQSVGFWAAKTYSIDEAEIPQWVLYGLKIISRGLRRDRVRVRG</sequence>
<reference evidence="1" key="1">
    <citation type="submission" date="2020-06" db="EMBL/GenBank/DDBJ databases">
        <title>Whole Genome Sequence of Bradyrhizobium sp. Strain 1S1.</title>
        <authorList>
            <person name="Bromfield E.S.P."/>
            <person name="Cloutier S."/>
        </authorList>
    </citation>
    <scope>NUCLEOTIDE SEQUENCE [LARGE SCALE GENOMIC DNA]</scope>
    <source>
        <strain evidence="1">1S1</strain>
    </source>
</reference>